<evidence type="ECO:0000313" key="1">
    <source>
        <dbReference type="EMBL" id="MDQ2588799.1"/>
    </source>
</evidence>
<keyword evidence="2" id="KW-1185">Reference proteome</keyword>
<evidence type="ECO:0000313" key="2">
    <source>
        <dbReference type="Proteomes" id="UP001225605"/>
    </source>
</evidence>
<name>A0ABU0XDN1_9PSEU</name>
<dbReference type="EMBL" id="NSDM01000023">
    <property type="protein sequence ID" value="MDQ2588799.1"/>
    <property type="molecule type" value="Genomic_DNA"/>
</dbReference>
<proteinExistence type="predicted"/>
<gene>
    <name evidence="1" type="ORF">CKY47_33615</name>
</gene>
<comment type="caution">
    <text evidence="1">The sequence shown here is derived from an EMBL/GenBank/DDBJ whole genome shotgun (WGS) entry which is preliminary data.</text>
</comment>
<reference evidence="1 2" key="1">
    <citation type="submission" date="2017-06" db="EMBL/GenBank/DDBJ databases">
        <title>Cultured bacterium strain Saccharothrix yanglingensis Hhs.015.</title>
        <authorList>
            <person name="Xia Y."/>
        </authorList>
    </citation>
    <scope>NUCLEOTIDE SEQUENCE [LARGE SCALE GENOMIC DNA]</scope>
    <source>
        <strain evidence="1 2">Hhs.015</strain>
    </source>
</reference>
<sequence>MTSPDLRESVAARVEDAAWLLCRQWQLGEFDASDGGSPVSARLRVQAGAIGGFRGLGDGAPLDDFEYLDTTAMPLETVVERTVPDPDDLALRAEGGQRFLRLLGPLRARYGQPFTDAFPLPEIAPGPTADADAVAEVAFLRGRVPDAAALAAALGGTPTLPAEPEVAAADRAAVLAAAGSFTAWWRELVSRPGTNAASWSSRRLEHSFVLGTRLGDDEVVLDAPEYPGGTLDWYDLRLSTGGESVPADTPSRDLVRTGMPSPVRYPGMPTDRWWEFEDAPVSFAGAETGPSDLGRLLVLEFATLYANDWFVVPVELPVGTVARVRSLVVTDTFGVRTLVDPAARPGWDLYRLPGSTPSQSLFVLPPALPESLEGDPVEDVVFLRDEAANAVWAVERTVEGVAGVGVDRQGRYAPVPEPQAVPGADLAYALRSALPPDHWAPLLPEFHPEGARLRRVLLPVPGGAPAQPAGRTLEGTDWVAAEEVPRDGVRVVRRWQLARWTDGSTHLWLSRRRSTGRGEADSDLRHDIVTRTAD</sequence>
<organism evidence="1 2">
    <name type="scientific">Saccharothrix yanglingensis</name>
    <dbReference type="NCBI Taxonomy" id="659496"/>
    <lineage>
        <taxon>Bacteria</taxon>
        <taxon>Bacillati</taxon>
        <taxon>Actinomycetota</taxon>
        <taxon>Actinomycetes</taxon>
        <taxon>Pseudonocardiales</taxon>
        <taxon>Pseudonocardiaceae</taxon>
        <taxon>Saccharothrix</taxon>
    </lineage>
</organism>
<accession>A0ABU0XDN1</accession>
<protein>
    <submittedName>
        <fullName evidence="1">Uncharacterized protein</fullName>
    </submittedName>
</protein>
<dbReference type="Proteomes" id="UP001225605">
    <property type="component" value="Unassembled WGS sequence"/>
</dbReference>